<evidence type="ECO:0008006" key="9">
    <source>
        <dbReference type="Google" id="ProtNLM"/>
    </source>
</evidence>
<dbReference type="Pfam" id="PF03790">
    <property type="entry name" value="KNOX1"/>
    <property type="match status" value="1"/>
</dbReference>
<evidence type="ECO:0000256" key="4">
    <source>
        <dbReference type="SAM" id="Phobius"/>
    </source>
</evidence>
<evidence type="ECO:0000313" key="7">
    <source>
        <dbReference type="EMBL" id="PIA36819.1"/>
    </source>
</evidence>
<feature type="transmembrane region" description="Helical" evidence="4">
    <location>
        <begin position="229"/>
        <end position="247"/>
    </location>
</feature>
<keyword evidence="4" id="KW-1133">Transmembrane helix</keyword>
<dbReference type="Proteomes" id="UP000230069">
    <property type="component" value="Unassembled WGS sequence"/>
</dbReference>
<accession>A0A2G5CZY1</accession>
<dbReference type="Pfam" id="PF03791">
    <property type="entry name" value="KNOX2"/>
    <property type="match status" value="1"/>
</dbReference>
<dbReference type="OrthoDB" id="10056939at2759"/>
<gene>
    <name evidence="7" type="ORF">AQUCO_03200057v1</name>
</gene>
<feature type="domain" description="KNOX2" evidence="6">
    <location>
        <begin position="169"/>
        <end position="220"/>
    </location>
</feature>
<evidence type="ECO:0000256" key="2">
    <source>
        <dbReference type="ARBA" id="ARBA00023242"/>
    </source>
</evidence>
<dbReference type="AlphaFoldDB" id="A0A2G5CZY1"/>
<dbReference type="SMART" id="SM01255">
    <property type="entry name" value="KNOX1"/>
    <property type="match status" value="1"/>
</dbReference>
<dbReference type="SMART" id="SM01256">
    <property type="entry name" value="KNOX2"/>
    <property type="match status" value="1"/>
</dbReference>
<protein>
    <recommendedName>
        <fullName evidence="9">KNOX2 domain-containing protein</fullName>
    </recommendedName>
</protein>
<dbReference type="GO" id="GO:0005634">
    <property type="term" value="C:nucleus"/>
    <property type="evidence" value="ECO:0007669"/>
    <property type="project" value="UniProtKB-SubCell"/>
</dbReference>
<dbReference type="InterPro" id="IPR005541">
    <property type="entry name" value="KNOX2"/>
</dbReference>
<name>A0A2G5CZY1_AQUCA</name>
<keyword evidence="4" id="KW-0472">Membrane</keyword>
<keyword evidence="4" id="KW-0812">Transmembrane</keyword>
<organism evidence="7 8">
    <name type="scientific">Aquilegia coerulea</name>
    <name type="common">Rocky mountain columbine</name>
    <dbReference type="NCBI Taxonomy" id="218851"/>
    <lineage>
        <taxon>Eukaryota</taxon>
        <taxon>Viridiplantae</taxon>
        <taxon>Streptophyta</taxon>
        <taxon>Embryophyta</taxon>
        <taxon>Tracheophyta</taxon>
        <taxon>Spermatophyta</taxon>
        <taxon>Magnoliopsida</taxon>
        <taxon>Ranunculales</taxon>
        <taxon>Ranunculaceae</taxon>
        <taxon>Thalictroideae</taxon>
        <taxon>Aquilegia</taxon>
    </lineage>
</organism>
<dbReference type="STRING" id="218851.A0A2G5CZY1"/>
<feature type="region of interest" description="Disordered" evidence="3">
    <location>
        <begin position="50"/>
        <end position="72"/>
    </location>
</feature>
<reference evidence="7 8" key="1">
    <citation type="submission" date="2017-09" db="EMBL/GenBank/DDBJ databases">
        <title>WGS assembly of Aquilegia coerulea Goldsmith.</title>
        <authorList>
            <person name="Hodges S."/>
            <person name="Kramer E."/>
            <person name="Nordborg M."/>
            <person name="Tomkins J."/>
            <person name="Borevitz J."/>
            <person name="Derieg N."/>
            <person name="Yan J."/>
            <person name="Mihaltcheva S."/>
            <person name="Hayes R.D."/>
            <person name="Rokhsar D."/>
        </authorList>
    </citation>
    <scope>NUCLEOTIDE SEQUENCE [LARGE SCALE GENOMIC DNA]</scope>
    <source>
        <strain evidence="8">cv. Goldsmith</strain>
    </source>
</reference>
<dbReference type="EMBL" id="KZ305049">
    <property type="protein sequence ID" value="PIA36819.1"/>
    <property type="molecule type" value="Genomic_DNA"/>
</dbReference>
<comment type="subcellular location">
    <subcellularLocation>
        <location evidence="1">Nucleus</location>
    </subcellularLocation>
</comment>
<dbReference type="InParanoid" id="A0A2G5CZY1"/>
<evidence type="ECO:0000259" key="6">
    <source>
        <dbReference type="SMART" id="SM01256"/>
    </source>
</evidence>
<keyword evidence="2" id="KW-0539">Nucleus</keyword>
<dbReference type="PANTHER" id="PTHR48452">
    <property type="entry name" value="FUSED COMPOUND LEAF 1"/>
    <property type="match status" value="1"/>
</dbReference>
<feature type="domain" description="KNOX1" evidence="5">
    <location>
        <begin position="119"/>
        <end position="163"/>
    </location>
</feature>
<dbReference type="InterPro" id="IPR005540">
    <property type="entry name" value="KNOX1"/>
</dbReference>
<keyword evidence="8" id="KW-1185">Reference proteome</keyword>
<sequence length="268" mass="29259">MEDGGVGSSSNSYSLMGYGENVCGSGSGSGSGVSSSMMMKPFMTCASSSSSHHFSSNNQNPNTNNNNNNSSSLMMILNKDNYINNNNNNNNNNQLCYFMENNNTTTNTTTDHHDSDSVSAMRAKIMSHPHYSRLLAAYINCQKIGAPPEAVLKLEEAYASGEAMSRGAPKSSLGEDPPLDQFMEAYCEMLTKYEQELTKPFKEAMVFMSRIELQLKALTVSSSDTGGDMILSIHVLYILFFFVNAIFCHKPISTLLVSSPALHANKTK</sequence>
<evidence type="ECO:0000259" key="5">
    <source>
        <dbReference type="SMART" id="SM01255"/>
    </source>
</evidence>
<evidence type="ECO:0000313" key="8">
    <source>
        <dbReference type="Proteomes" id="UP000230069"/>
    </source>
</evidence>
<proteinExistence type="predicted"/>
<dbReference type="GO" id="GO:0003677">
    <property type="term" value="F:DNA binding"/>
    <property type="evidence" value="ECO:0007669"/>
    <property type="project" value="InterPro"/>
</dbReference>
<dbReference type="PANTHER" id="PTHR48452:SF1">
    <property type="entry name" value="FUSED COMPOUND LEAF 1"/>
    <property type="match status" value="1"/>
</dbReference>
<evidence type="ECO:0000256" key="3">
    <source>
        <dbReference type="SAM" id="MobiDB-lite"/>
    </source>
</evidence>
<evidence type="ECO:0000256" key="1">
    <source>
        <dbReference type="ARBA" id="ARBA00004123"/>
    </source>
</evidence>